<organism evidence="3 4">
    <name type="scientific">Megalurothrips usitatus</name>
    <name type="common">bean blossom thrips</name>
    <dbReference type="NCBI Taxonomy" id="439358"/>
    <lineage>
        <taxon>Eukaryota</taxon>
        <taxon>Metazoa</taxon>
        <taxon>Ecdysozoa</taxon>
        <taxon>Arthropoda</taxon>
        <taxon>Hexapoda</taxon>
        <taxon>Insecta</taxon>
        <taxon>Pterygota</taxon>
        <taxon>Neoptera</taxon>
        <taxon>Paraneoptera</taxon>
        <taxon>Thysanoptera</taxon>
        <taxon>Terebrantia</taxon>
        <taxon>Thripoidea</taxon>
        <taxon>Thripidae</taxon>
        <taxon>Megalurothrips</taxon>
    </lineage>
</organism>
<name>A0AAV7Y3H1_9NEOP</name>
<dbReference type="PANTHER" id="PTHR34153:SF2">
    <property type="entry name" value="SI:CH211-262H13.3-RELATED"/>
    <property type="match status" value="1"/>
</dbReference>
<dbReference type="InterPro" id="IPR032071">
    <property type="entry name" value="DUF4806"/>
</dbReference>
<proteinExistence type="predicted"/>
<reference evidence="3" key="1">
    <citation type="submission" date="2022-12" db="EMBL/GenBank/DDBJ databases">
        <title>Chromosome-level genome assembly of the bean flower thrips Megalurothrips usitatus.</title>
        <authorList>
            <person name="Ma L."/>
            <person name="Liu Q."/>
            <person name="Li H."/>
            <person name="Cai W."/>
        </authorList>
    </citation>
    <scope>NUCLEOTIDE SEQUENCE</scope>
    <source>
        <strain evidence="3">Cailab_2022a</strain>
    </source>
</reference>
<evidence type="ECO:0000313" key="3">
    <source>
        <dbReference type="EMBL" id="KAJ1531390.1"/>
    </source>
</evidence>
<dbReference type="Pfam" id="PF16064">
    <property type="entry name" value="DUF4806"/>
    <property type="match status" value="1"/>
</dbReference>
<feature type="domain" description="DUF4806" evidence="2">
    <location>
        <begin position="129"/>
        <end position="201"/>
    </location>
</feature>
<keyword evidence="4" id="KW-1185">Reference proteome</keyword>
<sequence length="236" mass="26287">MHKNIFDVLEASGGKGPSSSIDDLDLDVEEDLPDAFVKGNTLEEDQRKAAERLQDRESVNSGSQTEHPVGDLDDVPGIHTNLLKILKKIREEQERSRRHLQNLDTKISKILDILQSGENAPKPPGWPSLPLANRDQFHEFEVSMRDEGFYNFAVSHLSVIAGSGKDEREMAISVCKLLFSVELAKTLNWKGSAKKRGIEKLKCGTLILEAVGKQYEGRHSKSKVTGAISDWLRSKA</sequence>
<feature type="region of interest" description="Disordered" evidence="1">
    <location>
        <begin position="36"/>
        <end position="74"/>
    </location>
</feature>
<evidence type="ECO:0000259" key="2">
    <source>
        <dbReference type="Pfam" id="PF16064"/>
    </source>
</evidence>
<dbReference type="PANTHER" id="PTHR34153">
    <property type="entry name" value="SI:CH211-262H13.3-RELATED-RELATED"/>
    <property type="match status" value="1"/>
</dbReference>
<feature type="compositionally biased region" description="Basic and acidic residues" evidence="1">
    <location>
        <begin position="44"/>
        <end position="58"/>
    </location>
</feature>
<accession>A0AAV7Y3H1</accession>
<dbReference type="AlphaFoldDB" id="A0AAV7Y3H1"/>
<evidence type="ECO:0000256" key="1">
    <source>
        <dbReference type="SAM" id="MobiDB-lite"/>
    </source>
</evidence>
<gene>
    <name evidence="3" type="ORF">ONE63_000071</name>
</gene>
<protein>
    <recommendedName>
        <fullName evidence="2">DUF4806 domain-containing protein</fullName>
    </recommendedName>
</protein>
<evidence type="ECO:0000313" key="4">
    <source>
        <dbReference type="Proteomes" id="UP001075354"/>
    </source>
</evidence>
<dbReference type="EMBL" id="JAPTSV010000001">
    <property type="protein sequence ID" value="KAJ1531390.1"/>
    <property type="molecule type" value="Genomic_DNA"/>
</dbReference>
<dbReference type="Proteomes" id="UP001075354">
    <property type="component" value="Chromosome 1"/>
</dbReference>
<comment type="caution">
    <text evidence="3">The sequence shown here is derived from an EMBL/GenBank/DDBJ whole genome shotgun (WGS) entry which is preliminary data.</text>
</comment>